<dbReference type="OMA" id="TRRSHPH"/>
<dbReference type="CDD" id="cd06410">
    <property type="entry name" value="PB1_UP2"/>
    <property type="match status" value="1"/>
</dbReference>
<dbReference type="PANTHER" id="PTHR31066">
    <property type="entry name" value="OS05G0427100 PROTEIN-RELATED"/>
    <property type="match status" value="1"/>
</dbReference>
<dbReference type="SMART" id="SM00666">
    <property type="entry name" value="PB1"/>
    <property type="match status" value="1"/>
</dbReference>
<dbReference type="EMBL" id="EF085103">
    <property type="protein sequence ID" value="ABK24411.1"/>
    <property type="molecule type" value="mRNA"/>
</dbReference>
<name>A9NUV0_PICSI</name>
<evidence type="ECO:0000259" key="1">
    <source>
        <dbReference type="SMART" id="SM00666"/>
    </source>
</evidence>
<dbReference type="Pfam" id="PF00564">
    <property type="entry name" value="PB1"/>
    <property type="match status" value="1"/>
</dbReference>
<sequence length="285" mass="31859">MPSGMEEPMTITEESDDQFSVKSDESCGLNRVKFLCRYGGRILPRPGDGKLRYAGGNTRVVAASRSIGFADLIAKMSKVFGSSAVLLKCQLPSEDLDALVSVKSDEDLENMLEEYDRVGAREGLSKVRAFLFPLSISASKSPAAGDRPLAEAVIVKSVKPQNDAQVAVSNPQHHRIPQRRDLHHFQYYPTHSSPLAQNHPTNQFLTRRSHPHQQHAVRASAKNNRLPLWTVVPSDLQYSSQVRYMNINLMMKPPPPPPQQKFLCIDRSFSARVVHRNNAPQVQVR</sequence>
<dbReference type="InterPro" id="IPR053198">
    <property type="entry name" value="Gynoecium_Dev_Regulator"/>
</dbReference>
<reference evidence="2" key="1">
    <citation type="journal article" date="2008" name="BMC Genomics">
        <title>A conifer genomics resource of 200,000 spruce (Picea spp.) ESTs and 6,464 high-quality, sequence-finished full-length cDNAs for Sitka spruce (Picea sitchensis).</title>
        <authorList>
            <person name="Ralph S.G."/>
            <person name="Chun H.J."/>
            <person name="Kolosova N."/>
            <person name="Cooper D."/>
            <person name="Oddy C."/>
            <person name="Ritland C.E."/>
            <person name="Kirkpatrick R."/>
            <person name="Moore R."/>
            <person name="Barber S."/>
            <person name="Holt R.A."/>
            <person name="Jones S.J."/>
            <person name="Marra M.A."/>
            <person name="Douglas C.J."/>
            <person name="Ritland K."/>
            <person name="Bohlmann J."/>
        </authorList>
    </citation>
    <scope>NUCLEOTIDE SEQUENCE</scope>
    <source>
        <tissue evidence="2">Green portion of the leader tissue</tissue>
    </source>
</reference>
<dbReference type="PANTHER" id="PTHR31066:SF85">
    <property type="entry name" value="OS02G0809100 PROTEIN"/>
    <property type="match status" value="1"/>
</dbReference>
<protein>
    <recommendedName>
        <fullName evidence="1">PB1 domain-containing protein</fullName>
    </recommendedName>
</protein>
<dbReference type="AlphaFoldDB" id="A9NUV0"/>
<organism evidence="2">
    <name type="scientific">Picea sitchensis</name>
    <name type="common">Sitka spruce</name>
    <name type="synonym">Pinus sitchensis</name>
    <dbReference type="NCBI Taxonomy" id="3332"/>
    <lineage>
        <taxon>Eukaryota</taxon>
        <taxon>Viridiplantae</taxon>
        <taxon>Streptophyta</taxon>
        <taxon>Embryophyta</taxon>
        <taxon>Tracheophyta</taxon>
        <taxon>Spermatophyta</taxon>
        <taxon>Pinopsida</taxon>
        <taxon>Pinidae</taxon>
        <taxon>Conifers I</taxon>
        <taxon>Pinales</taxon>
        <taxon>Pinaceae</taxon>
        <taxon>Picea</taxon>
    </lineage>
</organism>
<dbReference type="InterPro" id="IPR000270">
    <property type="entry name" value="PB1_dom"/>
</dbReference>
<evidence type="ECO:0000313" key="2">
    <source>
        <dbReference type="EMBL" id="ABK24411.1"/>
    </source>
</evidence>
<proteinExistence type="evidence at transcript level"/>
<accession>A9NUV0</accession>
<dbReference type="Gene3D" id="3.10.20.90">
    <property type="entry name" value="Phosphatidylinositol 3-kinase Catalytic Subunit, Chain A, domain 1"/>
    <property type="match status" value="1"/>
</dbReference>
<feature type="domain" description="PB1" evidence="1">
    <location>
        <begin position="46"/>
        <end position="134"/>
    </location>
</feature>
<dbReference type="SUPFAM" id="SSF54277">
    <property type="entry name" value="CAD &amp; PB1 domains"/>
    <property type="match status" value="1"/>
</dbReference>